<dbReference type="Pfam" id="PF03534">
    <property type="entry name" value="SpvB"/>
    <property type="match status" value="1"/>
</dbReference>
<dbReference type="SUPFAM" id="SSF69318">
    <property type="entry name" value="Integrin alpha N-terminal domain"/>
    <property type="match status" value="2"/>
</dbReference>
<dbReference type="RefSeq" id="WP_382408478.1">
    <property type="nucleotide sequence ID" value="NZ_JBHSGU010000003.1"/>
</dbReference>
<evidence type="ECO:0000256" key="4">
    <source>
        <dbReference type="SAM" id="SignalP"/>
    </source>
</evidence>
<dbReference type="InterPro" id="IPR031325">
    <property type="entry name" value="RHS_repeat"/>
</dbReference>
<reference evidence="7" key="1">
    <citation type="journal article" date="2019" name="Int. J. Syst. Evol. Microbiol.">
        <title>The Global Catalogue of Microorganisms (GCM) 10K type strain sequencing project: providing services to taxonomists for standard genome sequencing and annotation.</title>
        <authorList>
            <consortium name="The Broad Institute Genomics Platform"/>
            <consortium name="The Broad Institute Genome Sequencing Center for Infectious Disease"/>
            <person name="Wu L."/>
            <person name="Ma J."/>
        </authorList>
    </citation>
    <scope>NUCLEOTIDE SEQUENCE [LARGE SCALE GENOMIC DNA]</scope>
    <source>
        <strain evidence="7">KACC 12507</strain>
    </source>
</reference>
<feature type="non-terminal residue" evidence="6">
    <location>
        <position position="1542"/>
    </location>
</feature>
<name>A0ABV9LXW3_9ALTE</name>
<protein>
    <submittedName>
        <fullName evidence="6">Toxin TcdB middle/N-terminal domain-containing protein</fullName>
    </submittedName>
</protein>
<comment type="caution">
    <text evidence="6">The sequence shown here is derived from an EMBL/GenBank/DDBJ whole genome shotgun (WGS) entry which is preliminary data.</text>
</comment>
<evidence type="ECO:0000313" key="6">
    <source>
        <dbReference type="EMBL" id="MFC4700696.1"/>
    </source>
</evidence>
<feature type="chain" id="PRO_5046752811" evidence="4">
    <location>
        <begin position="30"/>
        <end position="1542"/>
    </location>
</feature>
<dbReference type="Gene3D" id="2.180.10.10">
    <property type="entry name" value="RHS repeat-associated core"/>
    <property type="match status" value="2"/>
</dbReference>
<proteinExistence type="predicted"/>
<dbReference type="EMBL" id="JBHSGU010000003">
    <property type="protein sequence ID" value="MFC4700696.1"/>
    <property type="molecule type" value="Genomic_DNA"/>
</dbReference>
<dbReference type="InterPro" id="IPR022045">
    <property type="entry name" value="TcdB_toxin_mid/N"/>
</dbReference>
<dbReference type="Pfam" id="PF12256">
    <property type="entry name" value="TcdB_toxin_midN"/>
    <property type="match status" value="1"/>
</dbReference>
<dbReference type="PANTHER" id="PTHR32305:SF15">
    <property type="entry name" value="PROTEIN RHSA-RELATED"/>
    <property type="match status" value="1"/>
</dbReference>
<accession>A0ABV9LXW3</accession>
<sequence>MLKPLRSINVAGLCFFGLLVCSLNGAAFADTISTTGDVAPILGEFRVDESGAATYSIDVPIPAGRAGVQPDITLHYSSRNKMEGLLGVGWSVSGTSAITRCPPTPIEDGSIAPITFTQDDKFCLDGQRLRLDTSTGVMGESGTSYHLDIDNFSIITAHGNAGEPGNPQYFSVKTKSGDTHYYGNAYGADPLYAGADAFVEPGGAVEGSKAKAWLLKAVQDIAGNYIVYHYLENTTTGLSVLDSIEYTGHKKGDAPFAKVEFVYETNEKGFAGYYFGTPIINNKRLTNIISTIDGRLYREMNLYYEATPNIEDRTLLASVEECAQESAFNSNKLCKRGTTFTWERPAVNTDPIDNQVCENETGIAEAMCWGSQISSKIYQPFGDVASVKTGFGNGGPSAYASRLFDVDGDGKDEHVFVSGGVWQVSSIDETQSFNGAVPFTSRGASQYSRQYSLVMDANADGVRDLLVADGKNKPWYRVSYINFQITEQLLGADITARGFEGETVVADVNGDAREDIVFREGDEIRAYLQPEPNGVWQERVLYTFPGSVESAFFDANFTNQTADMKTSSAFDMNGDGHTDIIIKVSTTKGMCQSGNIGGPPSPWWPPFQTQPSAIDVLNVPQTNDAALDEHEAAFRQSNSVPGALPQFNDRDACIANGGKWVNRTSSNYRVYITGDQSGGMDDPILNERETIDISGVKHLRTADFNGDGLSDIAYIVGDKWYYRLSTGIGFTDVDDMGFNANDIYNYLTQFIDLNTDGRADALVAGSTTSAQAYFSRPNMFGVFDAIFELRGGVFYGEHDNVVFGDVNGDSKLDALVLDGSNWDLHTKRSHINDFAITRFENGFGIGTDIEYRPMTDAEVYVEKPEYDMLPVNTITLGNAGFLVHEVHSDSNVGSQVGVRYEYGNLLVDTQGRGSLGFGLLRTTDLQTDIVTETTYYQDASGDNYAMVGMPLTTMQTFGSVVLSASSNTPSVLLTDSGGLFPYIQSSIENDYWVDTDATASTLASETVTSMSFDEYGNLLNSISTVTHYGLTNETLITETINAFDGSDEDKRLGRLSSATVIKTRDGVSTKRHSSFTYRSDNKMLESSTVHGDATTQNYLASDPRFVSDSLKTLYGYDDYGNKTRVCTTTDANAALPTNGLPTVDADMRCSVTQYYDNEGRFVEFVENGLGEQKRYEYWMSNGRLRGLLYEITEYDANNLAIETTFDGFGQGTEIDYFDDREVSINATFSDGEYGSLYQLHTEDNANADTRVYYDAWGREVARETDYRVENGLFDVVVVQTLYDNLGRVISVSEPNSTDVTFTVYDKLNRITSVTYPHGAIETVDYIGANIITTNAALQIRTEVKNGFNETEQVIDNIGNIIDYDYDAYGQLLSASTTFIADDSDQVITTAFDSWGRKVATNDPNQGNWTYQYNAFDELISQTDGNGHTYAFTVDTLGRVIKRYNAIEGTTCYGFGTPQSESNEEVRTVGKLRWSALYPSQNVTCTGTSVQPAITTFSERNEYTYDSLARLYTKDVTIDDETFTHRYYYDRYSRLRDKDTPYG</sequence>
<dbReference type="InterPro" id="IPR050708">
    <property type="entry name" value="T6SS_VgrG/RHS"/>
</dbReference>
<dbReference type="PANTHER" id="PTHR32305">
    <property type="match status" value="1"/>
</dbReference>
<evidence type="ECO:0000256" key="2">
    <source>
        <dbReference type="ARBA" id="ARBA00022525"/>
    </source>
</evidence>
<keyword evidence="3" id="KW-0843">Virulence</keyword>
<feature type="signal peptide" evidence="4">
    <location>
        <begin position="1"/>
        <end position="29"/>
    </location>
</feature>
<evidence type="ECO:0000313" key="7">
    <source>
        <dbReference type="Proteomes" id="UP001595897"/>
    </source>
</evidence>
<evidence type="ECO:0000256" key="1">
    <source>
        <dbReference type="ARBA" id="ARBA00004613"/>
    </source>
</evidence>
<feature type="domain" description="Insecticide toxin TcdB middle/N-terminal" evidence="5">
    <location>
        <begin position="799"/>
        <end position="937"/>
    </location>
</feature>
<gene>
    <name evidence="6" type="ORF">ACFO4O_11035</name>
</gene>
<comment type="subcellular location">
    <subcellularLocation>
        <location evidence="1">Secreted</location>
    </subcellularLocation>
</comment>
<dbReference type="InterPro" id="IPR028994">
    <property type="entry name" value="Integrin_alpha_N"/>
</dbReference>
<dbReference type="Pfam" id="PF05593">
    <property type="entry name" value="RHS_repeat"/>
    <property type="match status" value="1"/>
</dbReference>
<keyword evidence="4" id="KW-0732">Signal</keyword>
<evidence type="ECO:0000256" key="3">
    <source>
        <dbReference type="ARBA" id="ARBA00023026"/>
    </source>
</evidence>
<organism evidence="6 7">
    <name type="scientific">Glaciecola siphonariae</name>
    <dbReference type="NCBI Taxonomy" id="521012"/>
    <lineage>
        <taxon>Bacteria</taxon>
        <taxon>Pseudomonadati</taxon>
        <taxon>Pseudomonadota</taxon>
        <taxon>Gammaproteobacteria</taxon>
        <taxon>Alteromonadales</taxon>
        <taxon>Alteromonadaceae</taxon>
        <taxon>Glaciecola</taxon>
    </lineage>
</organism>
<evidence type="ECO:0000259" key="5">
    <source>
        <dbReference type="Pfam" id="PF12256"/>
    </source>
</evidence>
<dbReference type="Proteomes" id="UP001595897">
    <property type="component" value="Unassembled WGS sequence"/>
</dbReference>
<keyword evidence="2" id="KW-0964">Secreted</keyword>
<keyword evidence="7" id="KW-1185">Reference proteome</keyword>
<dbReference type="InterPro" id="IPR003284">
    <property type="entry name" value="Sal_SpvB"/>
</dbReference>